<keyword evidence="3" id="KW-1185">Reference proteome</keyword>
<protein>
    <submittedName>
        <fullName evidence="2">Uncharacterized protein</fullName>
    </submittedName>
</protein>
<evidence type="ECO:0000313" key="3">
    <source>
        <dbReference type="Proteomes" id="UP000044602"/>
    </source>
</evidence>
<evidence type="ECO:0000313" key="2">
    <source>
        <dbReference type="EMBL" id="CRK13876.1"/>
    </source>
</evidence>
<sequence>LPRRAVPAAVARPDPLHAARAAHPARAHRARRRAPQRGRPRARHPLAPRLAHRLALAPLAALRLDLCRLLDLVAPDDLHALHHHGPRLWPHRGQRPRRRRRLARPR</sequence>
<feature type="region of interest" description="Disordered" evidence="1">
    <location>
        <begin position="81"/>
        <end position="106"/>
    </location>
</feature>
<proteinExistence type="predicted"/>
<accession>A0A0G4KW30</accession>
<gene>
    <name evidence="2" type="ORF">BN1708_017202</name>
</gene>
<organism evidence="2 3">
    <name type="scientific">Verticillium longisporum</name>
    <name type="common">Verticillium dahliae var. longisporum</name>
    <dbReference type="NCBI Taxonomy" id="100787"/>
    <lineage>
        <taxon>Eukaryota</taxon>
        <taxon>Fungi</taxon>
        <taxon>Dikarya</taxon>
        <taxon>Ascomycota</taxon>
        <taxon>Pezizomycotina</taxon>
        <taxon>Sordariomycetes</taxon>
        <taxon>Hypocreomycetidae</taxon>
        <taxon>Glomerellales</taxon>
        <taxon>Plectosphaerellaceae</taxon>
        <taxon>Verticillium</taxon>
    </lineage>
</organism>
<name>A0A0G4KW30_VERLO</name>
<feature type="compositionally biased region" description="Low complexity" evidence="1">
    <location>
        <begin position="1"/>
        <end position="22"/>
    </location>
</feature>
<reference evidence="3" key="1">
    <citation type="submission" date="2015-05" db="EMBL/GenBank/DDBJ databases">
        <authorList>
            <person name="Fogelqvist Johan"/>
        </authorList>
    </citation>
    <scope>NUCLEOTIDE SEQUENCE [LARGE SCALE GENOMIC DNA]</scope>
</reference>
<dbReference type="Proteomes" id="UP000044602">
    <property type="component" value="Unassembled WGS sequence"/>
</dbReference>
<feature type="non-terminal residue" evidence="2">
    <location>
        <position position="1"/>
    </location>
</feature>
<feature type="non-terminal residue" evidence="2">
    <location>
        <position position="106"/>
    </location>
</feature>
<dbReference type="EMBL" id="CVQH01005069">
    <property type="protein sequence ID" value="CRK13876.1"/>
    <property type="molecule type" value="Genomic_DNA"/>
</dbReference>
<feature type="region of interest" description="Disordered" evidence="1">
    <location>
        <begin position="1"/>
        <end position="46"/>
    </location>
</feature>
<evidence type="ECO:0000256" key="1">
    <source>
        <dbReference type="SAM" id="MobiDB-lite"/>
    </source>
</evidence>
<feature type="compositionally biased region" description="Basic residues" evidence="1">
    <location>
        <begin position="23"/>
        <end position="46"/>
    </location>
</feature>
<dbReference type="AlphaFoldDB" id="A0A0G4KW30"/>